<feature type="modified residue" description="4-aspartylphosphate" evidence="6">
    <location>
        <position position="55"/>
    </location>
</feature>
<dbReference type="Gene3D" id="3.40.50.2300">
    <property type="match status" value="1"/>
</dbReference>
<keyword evidence="6" id="KW-0597">Phosphoprotein</keyword>
<dbReference type="InterPro" id="IPR058031">
    <property type="entry name" value="AAA_lid_NorR"/>
</dbReference>
<keyword evidence="4" id="KW-0238">DNA-binding</keyword>
<dbReference type="KEGG" id="pvac:HC248_01896"/>
<protein>
    <submittedName>
        <fullName evidence="9">Regulatory protein AtoC</fullName>
    </submittedName>
</protein>
<evidence type="ECO:0000256" key="2">
    <source>
        <dbReference type="ARBA" id="ARBA00022840"/>
    </source>
</evidence>
<dbReference type="InterPro" id="IPR001789">
    <property type="entry name" value="Sig_transdc_resp-reg_receiver"/>
</dbReference>
<dbReference type="AlphaFoldDB" id="A0A6H2H9N4"/>
<dbReference type="Gene3D" id="1.10.8.60">
    <property type="match status" value="1"/>
</dbReference>
<dbReference type="InterPro" id="IPR003593">
    <property type="entry name" value="AAA+_ATPase"/>
</dbReference>
<feature type="domain" description="Response regulatory" evidence="8">
    <location>
        <begin position="6"/>
        <end position="119"/>
    </location>
</feature>
<dbReference type="GO" id="GO:0005524">
    <property type="term" value="F:ATP binding"/>
    <property type="evidence" value="ECO:0007669"/>
    <property type="project" value="UniProtKB-KW"/>
</dbReference>
<keyword evidence="2" id="KW-0067">ATP-binding</keyword>
<evidence type="ECO:0000256" key="1">
    <source>
        <dbReference type="ARBA" id="ARBA00022741"/>
    </source>
</evidence>
<dbReference type="Pfam" id="PF25601">
    <property type="entry name" value="AAA_lid_14"/>
    <property type="match status" value="1"/>
</dbReference>
<name>A0A6H2H9N4_9BURK</name>
<evidence type="ECO:0000259" key="7">
    <source>
        <dbReference type="PROSITE" id="PS50045"/>
    </source>
</evidence>
<dbReference type="Gene3D" id="3.40.50.300">
    <property type="entry name" value="P-loop containing nucleotide triphosphate hydrolases"/>
    <property type="match status" value="1"/>
</dbReference>
<dbReference type="InterPro" id="IPR025944">
    <property type="entry name" value="Sigma_54_int_dom_CS"/>
</dbReference>
<dbReference type="PROSITE" id="PS50045">
    <property type="entry name" value="SIGMA54_INTERACT_4"/>
    <property type="match status" value="1"/>
</dbReference>
<keyword evidence="1" id="KW-0547">Nucleotide-binding</keyword>
<gene>
    <name evidence="9" type="primary">atoC</name>
    <name evidence="9" type="ORF">HC248_01896</name>
</gene>
<dbReference type="PROSITE" id="PS50110">
    <property type="entry name" value="RESPONSE_REGULATORY"/>
    <property type="match status" value="1"/>
</dbReference>
<evidence type="ECO:0000256" key="3">
    <source>
        <dbReference type="ARBA" id="ARBA00023015"/>
    </source>
</evidence>
<dbReference type="PANTHER" id="PTHR32071">
    <property type="entry name" value="TRANSCRIPTIONAL REGULATORY PROTEIN"/>
    <property type="match status" value="1"/>
</dbReference>
<evidence type="ECO:0000256" key="4">
    <source>
        <dbReference type="ARBA" id="ARBA00023125"/>
    </source>
</evidence>
<dbReference type="SUPFAM" id="SSF46689">
    <property type="entry name" value="Homeodomain-like"/>
    <property type="match status" value="1"/>
</dbReference>
<dbReference type="Pfam" id="PF00158">
    <property type="entry name" value="Sigma54_activat"/>
    <property type="match status" value="1"/>
</dbReference>
<dbReference type="CDD" id="cd00009">
    <property type="entry name" value="AAA"/>
    <property type="match status" value="1"/>
</dbReference>
<dbReference type="GO" id="GO:0006355">
    <property type="term" value="P:regulation of DNA-templated transcription"/>
    <property type="evidence" value="ECO:0007669"/>
    <property type="project" value="InterPro"/>
</dbReference>
<dbReference type="InterPro" id="IPR025943">
    <property type="entry name" value="Sigma_54_int_dom_ATP-bd_2"/>
</dbReference>
<dbReference type="SUPFAM" id="SSF52540">
    <property type="entry name" value="P-loop containing nucleoside triphosphate hydrolases"/>
    <property type="match status" value="1"/>
</dbReference>
<dbReference type="Proteomes" id="UP000502041">
    <property type="component" value="Chromosome"/>
</dbReference>
<dbReference type="PROSITE" id="PS00688">
    <property type="entry name" value="SIGMA54_INTERACT_3"/>
    <property type="match status" value="1"/>
</dbReference>
<proteinExistence type="predicted"/>
<keyword evidence="5" id="KW-0804">Transcription</keyword>
<dbReference type="Gene3D" id="1.10.10.60">
    <property type="entry name" value="Homeodomain-like"/>
    <property type="match status" value="1"/>
</dbReference>
<dbReference type="InterPro" id="IPR002078">
    <property type="entry name" value="Sigma_54_int"/>
</dbReference>
<keyword evidence="10" id="KW-1185">Reference proteome</keyword>
<evidence type="ECO:0000313" key="9">
    <source>
        <dbReference type="EMBL" id="QJC56588.1"/>
    </source>
</evidence>
<dbReference type="GO" id="GO:0003677">
    <property type="term" value="F:DNA binding"/>
    <property type="evidence" value="ECO:0007669"/>
    <property type="project" value="UniProtKB-KW"/>
</dbReference>
<dbReference type="Pfam" id="PF00072">
    <property type="entry name" value="Response_reg"/>
    <property type="match status" value="1"/>
</dbReference>
<dbReference type="InterPro" id="IPR002197">
    <property type="entry name" value="HTH_Fis"/>
</dbReference>
<dbReference type="PROSITE" id="PS00676">
    <property type="entry name" value="SIGMA54_INTERACT_2"/>
    <property type="match status" value="1"/>
</dbReference>
<evidence type="ECO:0000256" key="6">
    <source>
        <dbReference type="PROSITE-ProRule" id="PRU00169"/>
    </source>
</evidence>
<evidence type="ECO:0000259" key="8">
    <source>
        <dbReference type="PROSITE" id="PS50110"/>
    </source>
</evidence>
<keyword evidence="3" id="KW-0805">Transcription regulation</keyword>
<dbReference type="InterPro" id="IPR025662">
    <property type="entry name" value="Sigma_54_int_dom_ATP-bd_1"/>
</dbReference>
<dbReference type="SUPFAM" id="SSF52172">
    <property type="entry name" value="CheY-like"/>
    <property type="match status" value="1"/>
</dbReference>
<dbReference type="InterPro" id="IPR027417">
    <property type="entry name" value="P-loop_NTPase"/>
</dbReference>
<dbReference type="FunFam" id="3.40.50.300:FF:000006">
    <property type="entry name" value="DNA-binding transcriptional regulator NtrC"/>
    <property type="match status" value="1"/>
</dbReference>
<evidence type="ECO:0000256" key="5">
    <source>
        <dbReference type="ARBA" id="ARBA00023163"/>
    </source>
</evidence>
<dbReference type="PANTHER" id="PTHR32071:SF113">
    <property type="entry name" value="ALGINATE BIOSYNTHESIS TRANSCRIPTIONAL REGULATORY PROTEIN ALGB"/>
    <property type="match status" value="1"/>
</dbReference>
<feature type="domain" description="Sigma-54 factor interaction" evidence="7">
    <location>
        <begin position="152"/>
        <end position="381"/>
    </location>
</feature>
<dbReference type="InterPro" id="IPR009057">
    <property type="entry name" value="Homeodomain-like_sf"/>
</dbReference>
<dbReference type="PROSITE" id="PS00675">
    <property type="entry name" value="SIGMA54_INTERACT_1"/>
    <property type="match status" value="1"/>
</dbReference>
<accession>A0A6H2H9N4</accession>
<dbReference type="InterPro" id="IPR011006">
    <property type="entry name" value="CheY-like_superfamily"/>
</dbReference>
<dbReference type="RefSeq" id="WP_168922270.1">
    <property type="nucleotide sequence ID" value="NZ_CP051461.1"/>
</dbReference>
<sequence length="502" mass="56514">MSDANTILIVDDDDEARWALSNFVRKLGFIPLMAESGRVALISISTKKIDAVLLDVCMPDLGGHEVLKQIRERHDIPVIMITGQGHTQDAAMSLRSGANDYITKPYDHHTLERSLRRVLAKPIPRFEPERRLLPRTLTRPEKAETLACLIESMGLGAKAQKVIHAVKHVAPTDLTVLLHGETGTGKELVSRAIHDLSARRSGPFIALDCGAIPESLIERELFGHEKGAFTGASQSAPGMFELAQGGTLLLDEISSLPLLMQTRLIRVVEAREYRPLGGSQTRRLSARIIAASNVNLEQMIQKKEFRSDLYYRLKEYPIIIPPLRERKEDIPDLVQHFLDIERREHRTAVTGISEEGLKLLQHQNWPGNVRELRNTIRHALVLNMDQNGLLTADALNEHFGLSIAAEDYRKTFINDFGETPIEQLTQSSWDSLFPPDLNNSARDQGKQISFKDRLNSAHNYVERKILYHVLGVANNNKALAARLLQMDYKTLNGKLKFHKIND</sequence>
<dbReference type="EMBL" id="CP051461">
    <property type="protein sequence ID" value="QJC56588.1"/>
    <property type="molecule type" value="Genomic_DNA"/>
</dbReference>
<evidence type="ECO:0000313" key="10">
    <source>
        <dbReference type="Proteomes" id="UP000502041"/>
    </source>
</evidence>
<organism evidence="9 10">
    <name type="scientific">Polaromonas vacuolata</name>
    <dbReference type="NCBI Taxonomy" id="37448"/>
    <lineage>
        <taxon>Bacteria</taxon>
        <taxon>Pseudomonadati</taxon>
        <taxon>Pseudomonadota</taxon>
        <taxon>Betaproteobacteria</taxon>
        <taxon>Burkholderiales</taxon>
        <taxon>Comamonadaceae</taxon>
        <taxon>Polaromonas</taxon>
    </lineage>
</organism>
<dbReference type="SMART" id="SM00448">
    <property type="entry name" value="REC"/>
    <property type="match status" value="1"/>
</dbReference>
<reference evidence="9 10" key="1">
    <citation type="submission" date="2020-04" db="EMBL/GenBank/DDBJ databases">
        <title>Complete genome of a Psychrophilic, Marine, Gas Vacuolate Bacterium Polaromonas vacuolata KCTC 22033T.</title>
        <authorList>
            <person name="Hwang K."/>
            <person name="Kim K.M."/>
        </authorList>
    </citation>
    <scope>NUCLEOTIDE SEQUENCE [LARGE SCALE GENOMIC DNA]</scope>
    <source>
        <strain evidence="9 10">KCTC 22033</strain>
    </source>
</reference>
<dbReference type="SMART" id="SM00382">
    <property type="entry name" value="AAA"/>
    <property type="match status" value="1"/>
</dbReference>
<dbReference type="Pfam" id="PF02954">
    <property type="entry name" value="HTH_8"/>
    <property type="match status" value="1"/>
</dbReference>
<dbReference type="GO" id="GO:0000160">
    <property type="term" value="P:phosphorelay signal transduction system"/>
    <property type="evidence" value="ECO:0007669"/>
    <property type="project" value="InterPro"/>
</dbReference>